<dbReference type="PANTHER" id="PTHR12526">
    <property type="entry name" value="GLYCOSYLTRANSFERASE"/>
    <property type="match status" value="1"/>
</dbReference>
<evidence type="ECO:0000259" key="1">
    <source>
        <dbReference type="Pfam" id="PF00534"/>
    </source>
</evidence>
<proteinExistence type="predicted"/>
<dbReference type="AlphaFoldDB" id="A0A1G9JQH9"/>
<dbReference type="OrthoDB" id="9790710at2"/>
<dbReference type="RefSeq" id="WP_089885240.1">
    <property type="nucleotide sequence ID" value="NZ_FNGV01000001.1"/>
</dbReference>
<dbReference type="Pfam" id="PF13477">
    <property type="entry name" value="Glyco_trans_4_2"/>
    <property type="match status" value="1"/>
</dbReference>
<dbReference type="Proteomes" id="UP000199440">
    <property type="component" value="Unassembled WGS sequence"/>
</dbReference>
<evidence type="ECO:0000313" key="4">
    <source>
        <dbReference type="Proteomes" id="UP000199440"/>
    </source>
</evidence>
<dbReference type="STRING" id="192904.SAMN04488514_101669"/>
<protein>
    <submittedName>
        <fullName evidence="3">Glycosyltransferase involved in cell wall bisynthesis</fullName>
    </submittedName>
</protein>
<organism evidence="3 4">
    <name type="scientific">Kriegella aquimaris</name>
    <dbReference type="NCBI Taxonomy" id="192904"/>
    <lineage>
        <taxon>Bacteria</taxon>
        <taxon>Pseudomonadati</taxon>
        <taxon>Bacteroidota</taxon>
        <taxon>Flavobacteriia</taxon>
        <taxon>Flavobacteriales</taxon>
        <taxon>Flavobacteriaceae</taxon>
        <taxon>Kriegella</taxon>
    </lineage>
</organism>
<dbReference type="Pfam" id="PF00534">
    <property type="entry name" value="Glycos_transf_1"/>
    <property type="match status" value="1"/>
</dbReference>
<dbReference type="GO" id="GO:0016757">
    <property type="term" value="F:glycosyltransferase activity"/>
    <property type="evidence" value="ECO:0007669"/>
    <property type="project" value="InterPro"/>
</dbReference>
<accession>A0A1G9JQH9</accession>
<evidence type="ECO:0000259" key="2">
    <source>
        <dbReference type="Pfam" id="PF13477"/>
    </source>
</evidence>
<dbReference type="InterPro" id="IPR001296">
    <property type="entry name" value="Glyco_trans_1"/>
</dbReference>
<dbReference type="InterPro" id="IPR028098">
    <property type="entry name" value="Glyco_trans_4-like_N"/>
</dbReference>
<dbReference type="EMBL" id="FNGV01000001">
    <property type="protein sequence ID" value="SDL39810.1"/>
    <property type="molecule type" value="Genomic_DNA"/>
</dbReference>
<dbReference type="PANTHER" id="PTHR12526:SF638">
    <property type="entry name" value="SPORE COAT PROTEIN SA"/>
    <property type="match status" value="1"/>
</dbReference>
<feature type="domain" description="Glycosyltransferase subfamily 4-like N-terminal" evidence="2">
    <location>
        <begin position="11"/>
        <end position="157"/>
    </location>
</feature>
<dbReference type="CDD" id="cd03808">
    <property type="entry name" value="GT4_CapM-like"/>
    <property type="match status" value="1"/>
</dbReference>
<dbReference type="Gene3D" id="3.40.50.2000">
    <property type="entry name" value="Glycogen Phosphorylase B"/>
    <property type="match status" value="2"/>
</dbReference>
<dbReference type="SUPFAM" id="SSF53756">
    <property type="entry name" value="UDP-Glycosyltransferase/glycogen phosphorylase"/>
    <property type="match status" value="1"/>
</dbReference>
<reference evidence="3 4" key="1">
    <citation type="submission" date="2016-10" db="EMBL/GenBank/DDBJ databases">
        <authorList>
            <person name="de Groot N.N."/>
        </authorList>
    </citation>
    <scope>NUCLEOTIDE SEQUENCE [LARGE SCALE GENOMIC DNA]</scope>
    <source>
        <strain evidence="3 4">DSM 19886</strain>
    </source>
</reference>
<name>A0A1G9JQH9_9FLAO</name>
<evidence type="ECO:0000313" key="3">
    <source>
        <dbReference type="EMBL" id="SDL39810.1"/>
    </source>
</evidence>
<keyword evidence="3" id="KW-0808">Transferase</keyword>
<keyword evidence="4" id="KW-1185">Reference proteome</keyword>
<feature type="domain" description="Glycosyl transferase family 1" evidence="1">
    <location>
        <begin position="193"/>
        <end position="356"/>
    </location>
</feature>
<gene>
    <name evidence="3" type="ORF">SAMN04488514_101669</name>
</gene>
<sequence length="379" mass="42645">MNSKRILIICGAAKSLVTFRGDLIRRLLAEGHEVVCAAPFPEDNTEFRDELERMGADTFAYPLNRAGISPISDLKTLFFLKKKIEEYQIDLVFPYTIKSVIYGSLAAEQTNTPVISLITGLGFTFSGVSKKANILQKVTSFLYKKALRKNNAIIFQNEDDKNLFLRKKIISPKQNAYLVNGSGVNLNEYNTRIKKNDGEQIVFVIVSRLIVEKGIKLFMDAAKKLKKKYPKSEYHIIGPIDTSPSGIKKSTIDKFVSKGIIKFHGEQRTVVGFLEQSDIFVLPTYYREGVPRSILEALSIGMPIITTDTPGCRETVIDEKNGVLIAPRDFDDLYRAMESFLKHPERIETMGINSRKLASEKFDVEKVNAKTLEIIASNS</sequence>